<dbReference type="RefSeq" id="WP_067189992.1">
    <property type="nucleotide sequence ID" value="NZ_CP126965.1"/>
</dbReference>
<dbReference type="InterPro" id="IPR052523">
    <property type="entry name" value="Trichothecene_AcTrans"/>
</dbReference>
<protein>
    <submittedName>
        <fullName evidence="3">GNAT family N-acetyltransferase</fullName>
    </submittedName>
    <submittedName>
        <fullName evidence="2">Puromycin N-acetyltransferase, putative</fullName>
    </submittedName>
</protein>
<dbReference type="GO" id="GO:0016747">
    <property type="term" value="F:acyltransferase activity, transferring groups other than amino-acyl groups"/>
    <property type="evidence" value="ECO:0007669"/>
    <property type="project" value="InterPro"/>
</dbReference>
<dbReference type="InterPro" id="IPR016181">
    <property type="entry name" value="Acyl_CoA_acyltransferase"/>
</dbReference>
<dbReference type="Proteomes" id="UP000297477">
    <property type="component" value="Unassembled WGS sequence"/>
</dbReference>
<dbReference type="Pfam" id="PF00583">
    <property type="entry name" value="Acetyltransf_1"/>
    <property type="match status" value="1"/>
</dbReference>
<dbReference type="EMBL" id="FUKP01000063">
    <property type="protein sequence ID" value="SJN32731.1"/>
    <property type="molecule type" value="Genomic_DNA"/>
</dbReference>
<dbReference type="PROSITE" id="PS51186">
    <property type="entry name" value="GNAT"/>
    <property type="match status" value="1"/>
</dbReference>
<dbReference type="PANTHER" id="PTHR42791:SF1">
    <property type="entry name" value="N-ACETYLTRANSFERASE DOMAIN-CONTAINING PROTEIN"/>
    <property type="match status" value="1"/>
</dbReference>
<evidence type="ECO:0000313" key="3">
    <source>
        <dbReference type="EMBL" id="TFH99232.1"/>
    </source>
</evidence>
<dbReference type="EMBL" id="SPKT01000010">
    <property type="protein sequence ID" value="TFH99232.1"/>
    <property type="molecule type" value="Genomic_DNA"/>
</dbReference>
<dbReference type="AlphaFoldDB" id="A0A1R4JKE9"/>
<dbReference type="Gene3D" id="3.40.630.30">
    <property type="match status" value="1"/>
</dbReference>
<evidence type="ECO:0000313" key="2">
    <source>
        <dbReference type="EMBL" id="SJN32731.1"/>
    </source>
</evidence>
<evidence type="ECO:0000259" key="1">
    <source>
        <dbReference type="PROSITE" id="PS51186"/>
    </source>
</evidence>
<feature type="domain" description="N-acetyltransferase" evidence="1">
    <location>
        <begin position="90"/>
        <end position="227"/>
    </location>
</feature>
<reference evidence="3 5" key="2">
    <citation type="submission" date="2019-03" db="EMBL/GenBank/DDBJ databases">
        <title>Reclassification of Micrococcus aloeverae and Micrococcus yunnanensis as later heterotypic synonyms of Micrococcus luteus.</title>
        <authorList>
            <person name="Huang C.-H."/>
        </authorList>
    </citation>
    <scope>NUCLEOTIDE SEQUENCE [LARGE SCALE GENOMIC DNA]</scope>
    <source>
        <strain evidence="3 5">BCRC 12151</strain>
    </source>
</reference>
<accession>A0A1R4JKE9</accession>
<evidence type="ECO:0000313" key="4">
    <source>
        <dbReference type="Proteomes" id="UP000196230"/>
    </source>
</evidence>
<reference evidence="2 4" key="1">
    <citation type="submission" date="2017-02" db="EMBL/GenBank/DDBJ databases">
        <authorList>
            <person name="Peterson S.W."/>
        </authorList>
    </citation>
    <scope>NUCLEOTIDE SEQUENCE [LARGE SCALE GENOMIC DNA]</scope>
    <source>
        <strain evidence="2 4">2B3F</strain>
    </source>
</reference>
<dbReference type="OrthoDB" id="7057833at2"/>
<dbReference type="CDD" id="cd04301">
    <property type="entry name" value="NAT_SF"/>
    <property type="match status" value="1"/>
</dbReference>
<gene>
    <name evidence="3" type="ORF">E4A49_06170</name>
    <name evidence="2" type="ORF">FM125_09210</name>
</gene>
<keyword evidence="5" id="KW-1185">Reference proteome</keyword>
<dbReference type="SUPFAM" id="SSF55729">
    <property type="entry name" value="Acyl-CoA N-acyltransferases (Nat)"/>
    <property type="match status" value="1"/>
</dbReference>
<name>A0A1R4JKE9_9MICC</name>
<dbReference type="InterPro" id="IPR000182">
    <property type="entry name" value="GNAT_dom"/>
</dbReference>
<proteinExistence type="predicted"/>
<dbReference type="PANTHER" id="PTHR42791">
    <property type="entry name" value="GNAT FAMILY ACETYLTRANSFERASE"/>
    <property type="match status" value="1"/>
</dbReference>
<sequence>MTPTNAAPPSPAHRSSFEIETLTAQDASRTTVEHVAGVLAEAFATDPFTTGLLPGDSDGHAARLSVKFVRMIRSMLAEGSDGLPCGAVDVAVDPADGSVLGVALWERPGHSDPTWRDQLSRVPTYVRTHGARAWDALRTTAACDRARPSEDHWYLTELGTTPAARGRGVGSGLVKHRIAHARQQGVGVYLESSTRDNVPFYEKLGFEEVETIGTKGTNDLTAMWQKD</sequence>
<evidence type="ECO:0000313" key="5">
    <source>
        <dbReference type="Proteomes" id="UP000297477"/>
    </source>
</evidence>
<organism evidence="2 4">
    <name type="scientific">Micrococcus lylae</name>
    <dbReference type="NCBI Taxonomy" id="1273"/>
    <lineage>
        <taxon>Bacteria</taxon>
        <taxon>Bacillati</taxon>
        <taxon>Actinomycetota</taxon>
        <taxon>Actinomycetes</taxon>
        <taxon>Micrococcales</taxon>
        <taxon>Micrococcaceae</taxon>
        <taxon>Micrococcus</taxon>
    </lineage>
</organism>
<dbReference type="Proteomes" id="UP000196230">
    <property type="component" value="Unassembled WGS sequence"/>
</dbReference>
<keyword evidence="2" id="KW-0808">Transferase</keyword>